<keyword evidence="1" id="KW-0145">Chemotaxis</keyword>
<proteinExistence type="predicted"/>
<dbReference type="Proteomes" id="UP000294678">
    <property type="component" value="Unassembled WGS sequence"/>
</dbReference>
<reference evidence="5 6" key="1">
    <citation type="submission" date="2019-03" db="EMBL/GenBank/DDBJ databases">
        <title>Genomic Encyclopedia of Type Strains, Phase IV (KMG-IV): sequencing the most valuable type-strain genomes for metagenomic binning, comparative biology and taxonomic classification.</title>
        <authorList>
            <person name="Goeker M."/>
        </authorList>
    </citation>
    <scope>NUCLEOTIDE SEQUENCE [LARGE SCALE GENOMIC DNA]</scope>
    <source>
        <strain evidence="5 6">DSM 100055</strain>
    </source>
</reference>
<protein>
    <submittedName>
        <fullName evidence="5">Chemotaxis protein CheC</fullName>
    </submittedName>
</protein>
<dbReference type="PANTHER" id="PTHR43693:SF1">
    <property type="entry name" value="PROTEIN PHOSPHATASE CHEZ"/>
    <property type="match status" value="1"/>
</dbReference>
<evidence type="ECO:0000256" key="2">
    <source>
        <dbReference type="ARBA" id="ARBA00022801"/>
    </source>
</evidence>
<dbReference type="Gene3D" id="3.40.1550.10">
    <property type="entry name" value="CheC-like"/>
    <property type="match status" value="1"/>
</dbReference>
<dbReference type="GO" id="GO:0006935">
    <property type="term" value="P:chemotaxis"/>
    <property type="evidence" value="ECO:0007669"/>
    <property type="project" value="UniProtKB-KW"/>
</dbReference>
<comment type="caution">
    <text evidence="5">The sequence shown here is derived from an EMBL/GenBank/DDBJ whole genome shotgun (WGS) entry which is preliminary data.</text>
</comment>
<dbReference type="InterPro" id="IPR028051">
    <property type="entry name" value="CheX-like_dom"/>
</dbReference>
<sequence length="207" mass="22195">MSITIDKLGERELDILKELGNIGAGNAATALSQILARKVDMNVPQVKVYNVTDVPELLGGAENIVVGVLLKMFGDLQGNIMFLLPEDSARKLLGMMVGQEVEDVTDDMSRSAIMEVGNIIASSYLNSLSFFSELTLIPSTPAFAYDMAGALLSAVLFEVSELSDQVVLIETDFSGNGEAIKGHFFVLPNLESLNALLKLVVAKVDGK</sequence>
<accession>A0AA46DXP5</accession>
<dbReference type="InterPro" id="IPR050992">
    <property type="entry name" value="CheZ_family_phosphatases"/>
</dbReference>
<evidence type="ECO:0000259" key="3">
    <source>
        <dbReference type="Pfam" id="PF04509"/>
    </source>
</evidence>
<feature type="domain" description="CheC-like protein" evidence="3">
    <location>
        <begin position="12"/>
        <end position="47"/>
    </location>
</feature>
<gene>
    <name evidence="5" type="ORF">EV215_1636</name>
</gene>
<dbReference type="AlphaFoldDB" id="A0AA46DXP5"/>
<dbReference type="SUPFAM" id="SSF103039">
    <property type="entry name" value="CheC-like"/>
    <property type="match status" value="1"/>
</dbReference>
<dbReference type="GO" id="GO:0016787">
    <property type="term" value="F:hydrolase activity"/>
    <property type="evidence" value="ECO:0007669"/>
    <property type="project" value="UniProtKB-KW"/>
</dbReference>
<name>A0AA46DXP5_9FUSO</name>
<keyword evidence="2" id="KW-0378">Hydrolase</keyword>
<dbReference type="Pfam" id="PF04509">
    <property type="entry name" value="CheC"/>
    <property type="match status" value="1"/>
</dbReference>
<evidence type="ECO:0000259" key="4">
    <source>
        <dbReference type="Pfam" id="PF13690"/>
    </source>
</evidence>
<dbReference type="EMBL" id="SOBG01000007">
    <property type="protein sequence ID" value="TDT68569.1"/>
    <property type="molecule type" value="Genomic_DNA"/>
</dbReference>
<feature type="domain" description="Chemotaxis phosphatase CheX-like" evidence="4">
    <location>
        <begin position="67"/>
        <end position="133"/>
    </location>
</feature>
<evidence type="ECO:0000313" key="6">
    <source>
        <dbReference type="Proteomes" id="UP000294678"/>
    </source>
</evidence>
<evidence type="ECO:0000256" key="1">
    <source>
        <dbReference type="ARBA" id="ARBA00022500"/>
    </source>
</evidence>
<dbReference type="Pfam" id="PF13690">
    <property type="entry name" value="CheX"/>
    <property type="match status" value="1"/>
</dbReference>
<organism evidence="5 6">
    <name type="scientific">Hypnocyclicus thermotrophus</name>
    <dbReference type="NCBI Taxonomy" id="1627895"/>
    <lineage>
        <taxon>Bacteria</taxon>
        <taxon>Fusobacteriati</taxon>
        <taxon>Fusobacteriota</taxon>
        <taxon>Fusobacteriia</taxon>
        <taxon>Fusobacteriales</taxon>
        <taxon>Fusobacteriaceae</taxon>
        <taxon>Hypnocyclicus</taxon>
    </lineage>
</organism>
<dbReference type="RefSeq" id="WP_134113503.1">
    <property type="nucleotide sequence ID" value="NZ_SOBG01000007.1"/>
</dbReference>
<keyword evidence="6" id="KW-1185">Reference proteome</keyword>
<dbReference type="InterPro" id="IPR007597">
    <property type="entry name" value="CheC"/>
</dbReference>
<evidence type="ECO:0000313" key="5">
    <source>
        <dbReference type="EMBL" id="TDT68569.1"/>
    </source>
</evidence>
<dbReference type="PANTHER" id="PTHR43693">
    <property type="entry name" value="PROTEIN PHOSPHATASE CHEZ"/>
    <property type="match status" value="1"/>
</dbReference>
<dbReference type="InterPro" id="IPR028976">
    <property type="entry name" value="CheC-like_sf"/>
</dbReference>
<dbReference type="CDD" id="cd17909">
    <property type="entry name" value="CheC_ClassI"/>
    <property type="match status" value="1"/>
</dbReference>